<reference evidence="1" key="1">
    <citation type="journal article" date="2011" name="Appl. Environ. Microbiol.">
        <title>Metagenomic analysis reveals unexpected subgenomic diversity of magnetotactic bacteria within the phylum Nitrospirae.</title>
        <authorList>
            <person name="Lin W."/>
            <person name="Jogler C."/>
            <person name="Schuler D."/>
            <person name="Pan Y."/>
        </authorList>
    </citation>
    <scope>NUCLEOTIDE SEQUENCE</scope>
</reference>
<name>D9MP85_9BACT</name>
<evidence type="ECO:0000313" key="1">
    <source>
        <dbReference type="EMBL" id="ADI87774.1"/>
    </source>
</evidence>
<proteinExistence type="predicted"/>
<dbReference type="EMBL" id="HM454283">
    <property type="protein sequence ID" value="ADI87774.1"/>
    <property type="molecule type" value="Genomic_DNA"/>
</dbReference>
<sequence>METRGTAIAPGIPFNKSNWNDCYYQPELTECLSPFKIKRPRVSQHEAFYPRKRQYLTSALYFSHYFLLT</sequence>
<organism evidence="1">
    <name type="scientific">uncultured Nitrospirae bacterium MY4-5C</name>
    <dbReference type="NCBI Taxonomy" id="798580"/>
    <lineage>
        <taxon>Bacteria</taxon>
        <taxon>Pseudomonadati</taxon>
        <taxon>Nitrospirota</taxon>
        <taxon>environmental samples</taxon>
    </lineage>
</organism>
<protein>
    <submittedName>
        <fullName evidence="1">Uncharacterized protein</fullName>
    </submittedName>
</protein>
<accession>D9MP85</accession>
<dbReference type="AlphaFoldDB" id="D9MP85"/>
<gene>
    <name evidence="1" type="ORF">LW5_0160</name>
</gene>